<name>A0ABQ0STX8_9BACL</name>
<organism evidence="1 2">
    <name type="scientific">Brevibacillus agri</name>
    <dbReference type="NCBI Taxonomy" id="51101"/>
    <lineage>
        <taxon>Bacteria</taxon>
        <taxon>Bacillati</taxon>
        <taxon>Bacillota</taxon>
        <taxon>Bacilli</taxon>
        <taxon>Bacillales</taxon>
        <taxon>Paenibacillaceae</taxon>
        <taxon>Brevibacillus</taxon>
    </lineage>
</organism>
<reference evidence="1 2" key="1">
    <citation type="submission" date="2019-06" db="EMBL/GenBank/DDBJ databases">
        <title>Whole genome shotgun sequence of Brevibacillus agri NBRC 15538.</title>
        <authorList>
            <person name="Hosoyama A."/>
            <person name="Uohara A."/>
            <person name="Ohji S."/>
            <person name="Ichikawa N."/>
        </authorList>
    </citation>
    <scope>NUCLEOTIDE SEQUENCE [LARGE SCALE GENOMIC DNA]</scope>
    <source>
        <strain evidence="1 2">NBRC 15538</strain>
    </source>
</reference>
<accession>A0ABQ0STX8</accession>
<protein>
    <submittedName>
        <fullName evidence="1">Uncharacterized protein</fullName>
    </submittedName>
</protein>
<keyword evidence="2" id="KW-1185">Reference proteome</keyword>
<gene>
    <name evidence="1" type="ORF">BAG01nite_34210</name>
</gene>
<dbReference type="Proteomes" id="UP000317180">
    <property type="component" value="Unassembled WGS sequence"/>
</dbReference>
<evidence type="ECO:0000313" key="1">
    <source>
        <dbReference type="EMBL" id="GED27319.1"/>
    </source>
</evidence>
<proteinExistence type="predicted"/>
<evidence type="ECO:0000313" key="2">
    <source>
        <dbReference type="Proteomes" id="UP000317180"/>
    </source>
</evidence>
<sequence>MGIILDGQFYPWSGEAAGEIGSMMIGPVHNCPNGVSEFGSRARSSQGISL</sequence>
<dbReference type="EMBL" id="BJOD01000039">
    <property type="protein sequence ID" value="GED27319.1"/>
    <property type="molecule type" value="Genomic_DNA"/>
</dbReference>
<comment type="caution">
    <text evidence="1">The sequence shown here is derived from an EMBL/GenBank/DDBJ whole genome shotgun (WGS) entry which is preliminary data.</text>
</comment>
<dbReference type="RefSeq" id="WP_241764826.1">
    <property type="nucleotide sequence ID" value="NZ_JARMQH010000044.1"/>
</dbReference>